<evidence type="ECO:0000313" key="2">
    <source>
        <dbReference type="Proteomes" id="UP000324797"/>
    </source>
</evidence>
<keyword evidence="2" id="KW-1185">Reference proteome</keyword>
<protein>
    <submittedName>
        <fullName evidence="1">Uncharacterized protein</fullName>
    </submittedName>
</protein>
<dbReference type="Proteomes" id="UP000324797">
    <property type="component" value="Unassembled WGS sequence"/>
</dbReference>
<dbReference type="AlphaFoldDB" id="A0A5S4YEC8"/>
<name>A0A5S4YEC8_9BRAD</name>
<dbReference type="EMBL" id="VSTH01000146">
    <property type="protein sequence ID" value="TYO62044.1"/>
    <property type="molecule type" value="Genomic_DNA"/>
</dbReference>
<sequence length="202" mass="23005">MNGPVDLRNSKPVSVLPPQFEALCHPPLLLPGENINHYQALQAVVFRGLDPQSAIEWLLAIDIAELSWEMQRYRILRHRVLNIYRQKAVEMTLRRVDLAGIAPDFQDVAEIYTITNALDWQMDASAAHDIEAHLRSHGFDQHAISMEIYVQAHEILTLFESLLNGAQLRRLLLIKEFNALRNPTRRHPIRGAHRTASQQGGA</sequence>
<comment type="caution">
    <text evidence="1">The sequence shown here is derived from an EMBL/GenBank/DDBJ whole genome shotgun (WGS) entry which is preliminary data.</text>
</comment>
<reference evidence="1 2" key="1">
    <citation type="submission" date="2019-08" db="EMBL/GenBank/DDBJ databases">
        <title>Bradyrhizobium hipponensis sp. nov., a rhizobium isolated from a Lupinus angustifolius root nodule in Tunisia.</title>
        <authorList>
            <person name="Off K."/>
            <person name="Rejili M."/>
            <person name="Mars M."/>
            <person name="Brachmann A."/>
            <person name="Marin M."/>
        </authorList>
    </citation>
    <scope>NUCLEOTIDE SEQUENCE [LARGE SCALE GENOMIC DNA]</scope>
    <source>
        <strain evidence="2">aSej3</strain>
    </source>
</reference>
<organism evidence="1 2">
    <name type="scientific">Bradyrhizobium hipponense</name>
    <dbReference type="NCBI Taxonomy" id="2605638"/>
    <lineage>
        <taxon>Bacteria</taxon>
        <taxon>Pseudomonadati</taxon>
        <taxon>Pseudomonadota</taxon>
        <taxon>Alphaproteobacteria</taxon>
        <taxon>Hyphomicrobiales</taxon>
        <taxon>Nitrobacteraceae</taxon>
        <taxon>Bradyrhizobium</taxon>
    </lineage>
</organism>
<gene>
    <name evidence="1" type="ORF">FXV83_35000</name>
</gene>
<proteinExistence type="predicted"/>
<dbReference type="RefSeq" id="WP_148744106.1">
    <property type="nucleotide sequence ID" value="NZ_VSTH01000146.1"/>
</dbReference>
<evidence type="ECO:0000313" key="1">
    <source>
        <dbReference type="EMBL" id="TYO62044.1"/>
    </source>
</evidence>
<accession>A0A5S4YEC8</accession>